<dbReference type="PANTHER" id="PTHR15600">
    <property type="entry name" value="SACSIN"/>
    <property type="match status" value="1"/>
</dbReference>
<dbReference type="OrthoDB" id="1262810at2759"/>
<protein>
    <submittedName>
        <fullName evidence="2">SACS</fullName>
    </submittedName>
</protein>
<dbReference type="InterPro" id="IPR058210">
    <property type="entry name" value="SACS/Nov_dom"/>
</dbReference>
<proteinExistence type="predicted"/>
<organism evidence="2 3">
    <name type="scientific">Mytilus edulis</name>
    <name type="common">Blue mussel</name>
    <dbReference type="NCBI Taxonomy" id="6550"/>
    <lineage>
        <taxon>Eukaryota</taxon>
        <taxon>Metazoa</taxon>
        <taxon>Spiralia</taxon>
        <taxon>Lophotrochozoa</taxon>
        <taxon>Mollusca</taxon>
        <taxon>Bivalvia</taxon>
        <taxon>Autobranchia</taxon>
        <taxon>Pteriomorphia</taxon>
        <taxon>Mytilida</taxon>
        <taxon>Mytiloidea</taxon>
        <taxon>Mytilidae</taxon>
        <taxon>Mytilinae</taxon>
        <taxon>Mytilus</taxon>
    </lineage>
</organism>
<reference evidence="2" key="1">
    <citation type="submission" date="2021-03" db="EMBL/GenBank/DDBJ databases">
        <authorList>
            <person name="Bekaert M."/>
        </authorList>
    </citation>
    <scope>NUCLEOTIDE SEQUENCE</scope>
</reference>
<dbReference type="InterPro" id="IPR036890">
    <property type="entry name" value="HATPase_C_sf"/>
</dbReference>
<feature type="domain" description="Sacsin/Nov" evidence="1">
    <location>
        <begin position="102"/>
        <end position="217"/>
    </location>
</feature>
<keyword evidence="3" id="KW-1185">Reference proteome</keyword>
<dbReference type="PANTHER" id="PTHR15600:SF42">
    <property type="entry name" value="SACSIN"/>
    <property type="match status" value="1"/>
</dbReference>
<sequence>MAEDVIDPDYAGIIRNTLIEDLSKILYTYSNDGQILKELIQNAEDAGADKIAILYDERQSRPNDQCSKQESPYSKYFAGPALVVCNNEEFSEADWQGIRRIDYPMIISGKQMMILDPYLDETRCYIPLELSKLKLYRGMNGCYKTLFQVFNFGQHVLDAGYFKGTIFRFPLRQKETQLSDFVYNREQINNLLRVFKEEASITLLFLKSLEEVSLYECMDS</sequence>
<gene>
    <name evidence="2" type="ORF">MEDL_51939</name>
</gene>
<evidence type="ECO:0000313" key="2">
    <source>
        <dbReference type="EMBL" id="CAG2239595.1"/>
    </source>
</evidence>
<feature type="domain" description="Sacsin/Nov" evidence="1">
    <location>
        <begin position="17"/>
        <end position="101"/>
    </location>
</feature>
<dbReference type="EMBL" id="CAJPWZ010002528">
    <property type="protein sequence ID" value="CAG2239595.1"/>
    <property type="molecule type" value="Genomic_DNA"/>
</dbReference>
<accession>A0A8S3U076</accession>
<dbReference type="AlphaFoldDB" id="A0A8S3U076"/>
<dbReference type="InterPro" id="IPR052972">
    <property type="entry name" value="Sacsin_chaperone_reg"/>
</dbReference>
<dbReference type="SUPFAM" id="SSF55874">
    <property type="entry name" value="ATPase domain of HSP90 chaperone/DNA topoisomerase II/histidine kinase"/>
    <property type="match status" value="2"/>
</dbReference>
<comment type="caution">
    <text evidence="2">The sequence shown here is derived from an EMBL/GenBank/DDBJ whole genome shotgun (WGS) entry which is preliminary data.</text>
</comment>
<evidence type="ECO:0000313" key="3">
    <source>
        <dbReference type="Proteomes" id="UP000683360"/>
    </source>
</evidence>
<dbReference type="GO" id="GO:0030544">
    <property type="term" value="F:Hsp70 protein binding"/>
    <property type="evidence" value="ECO:0007669"/>
    <property type="project" value="TreeGrafter"/>
</dbReference>
<dbReference type="Pfam" id="PF25794">
    <property type="entry name" value="SACS"/>
    <property type="match status" value="2"/>
</dbReference>
<dbReference type="Proteomes" id="UP000683360">
    <property type="component" value="Unassembled WGS sequence"/>
</dbReference>
<name>A0A8S3U076_MYTED</name>
<evidence type="ECO:0000259" key="1">
    <source>
        <dbReference type="Pfam" id="PF25794"/>
    </source>
</evidence>